<comment type="caution">
    <text evidence="6">The sequence shown here is derived from an EMBL/GenBank/DDBJ whole genome shotgun (WGS) entry which is preliminary data.</text>
</comment>
<comment type="cofactor">
    <cofactor evidence="2">
        <name>Cu cation</name>
        <dbReference type="ChEBI" id="CHEBI:23378"/>
    </cofactor>
    <text evidence="2">Binds 1 copper ion per subunit.</text>
</comment>
<reference evidence="6" key="2">
    <citation type="submission" date="2023-04" db="EMBL/GenBank/DDBJ databases">
        <title>Paracnuella aquatica gen. nov., sp. nov., a member of the family Chitinophagaceae isolated from a hot spring.</title>
        <authorList>
            <person name="Wang C."/>
        </authorList>
    </citation>
    <scope>NUCLEOTIDE SEQUENCE</scope>
    <source>
        <strain evidence="6">LB-8</strain>
    </source>
</reference>
<feature type="signal peptide" evidence="4">
    <location>
        <begin position="1"/>
        <end position="21"/>
    </location>
</feature>
<evidence type="ECO:0000259" key="5">
    <source>
        <dbReference type="Pfam" id="PF00080"/>
    </source>
</evidence>
<feature type="chain" id="PRO_5040778218" description="Superoxide dismutase [Cu-Zn]" evidence="4">
    <location>
        <begin position="22"/>
        <end position="190"/>
    </location>
</feature>
<evidence type="ECO:0000256" key="3">
    <source>
        <dbReference type="SAM" id="MobiDB-lite"/>
    </source>
</evidence>
<dbReference type="PRINTS" id="PR00068">
    <property type="entry name" value="CUZNDISMTASE"/>
</dbReference>
<dbReference type="Proteomes" id="UP001155483">
    <property type="component" value="Unassembled WGS sequence"/>
</dbReference>
<dbReference type="PROSITE" id="PS51257">
    <property type="entry name" value="PROKAR_LIPOPROTEIN"/>
    <property type="match status" value="1"/>
</dbReference>
<evidence type="ECO:0000256" key="4">
    <source>
        <dbReference type="SAM" id="SignalP"/>
    </source>
</evidence>
<organism evidence="6 7">
    <name type="scientific">Paraflavisolibacter caeni</name>
    <dbReference type="NCBI Taxonomy" id="2982496"/>
    <lineage>
        <taxon>Bacteria</taxon>
        <taxon>Pseudomonadati</taxon>
        <taxon>Bacteroidota</taxon>
        <taxon>Chitinophagia</taxon>
        <taxon>Chitinophagales</taxon>
        <taxon>Chitinophagaceae</taxon>
        <taxon>Paraflavisolibacter</taxon>
    </lineage>
</organism>
<dbReference type="AlphaFoldDB" id="A0A9X2XUQ7"/>
<dbReference type="PANTHER" id="PTHR10003">
    <property type="entry name" value="SUPEROXIDE DISMUTASE CU-ZN -RELATED"/>
    <property type="match status" value="1"/>
</dbReference>
<keyword evidence="2" id="KW-0862">Zinc</keyword>
<dbReference type="InterPro" id="IPR024134">
    <property type="entry name" value="SOD_Cu/Zn_/chaperone"/>
</dbReference>
<dbReference type="InterPro" id="IPR018152">
    <property type="entry name" value="SOD_Cu/Zn_BS"/>
</dbReference>
<reference evidence="6" key="1">
    <citation type="submission" date="2022-09" db="EMBL/GenBank/DDBJ databases">
        <authorList>
            <person name="Yuan C."/>
            <person name="Ke Z."/>
        </authorList>
    </citation>
    <scope>NUCLEOTIDE SEQUENCE</scope>
    <source>
        <strain evidence="6">LB-8</strain>
    </source>
</reference>
<dbReference type="EMBL" id="JAOTIF010000001">
    <property type="protein sequence ID" value="MCU7548103.1"/>
    <property type="molecule type" value="Genomic_DNA"/>
</dbReference>
<proteinExistence type="inferred from homology"/>
<accession>A0A9X2XUQ7</accession>
<dbReference type="PROSITE" id="PS00332">
    <property type="entry name" value="SOD_CU_ZN_2"/>
    <property type="match status" value="1"/>
</dbReference>
<keyword evidence="2" id="KW-0479">Metal-binding</keyword>
<comment type="similarity">
    <text evidence="1 2">Belongs to the Cu-Zn superoxide dismutase family.</text>
</comment>
<keyword evidence="4" id="KW-0732">Signal</keyword>
<keyword evidence="2" id="KW-0186">Copper</keyword>
<dbReference type="Pfam" id="PF00080">
    <property type="entry name" value="Sod_Cu"/>
    <property type="match status" value="1"/>
</dbReference>
<dbReference type="GO" id="GO:0005507">
    <property type="term" value="F:copper ion binding"/>
    <property type="evidence" value="ECO:0007669"/>
    <property type="project" value="InterPro"/>
</dbReference>
<dbReference type="RefSeq" id="WP_279295547.1">
    <property type="nucleotide sequence ID" value="NZ_JAOTIF010000001.1"/>
</dbReference>
<evidence type="ECO:0000256" key="1">
    <source>
        <dbReference type="ARBA" id="ARBA00010457"/>
    </source>
</evidence>
<dbReference type="InterPro" id="IPR036423">
    <property type="entry name" value="SOD-like_Cu/Zn_dom_sf"/>
</dbReference>
<name>A0A9X2XUQ7_9BACT</name>
<dbReference type="GO" id="GO:0004784">
    <property type="term" value="F:superoxide dismutase activity"/>
    <property type="evidence" value="ECO:0007669"/>
    <property type="project" value="UniProtKB-EC"/>
</dbReference>
<dbReference type="CDD" id="cd00305">
    <property type="entry name" value="Cu-Zn_Superoxide_Dismutase"/>
    <property type="match status" value="1"/>
</dbReference>
<evidence type="ECO:0000313" key="6">
    <source>
        <dbReference type="EMBL" id="MCU7548103.1"/>
    </source>
</evidence>
<evidence type="ECO:0000313" key="7">
    <source>
        <dbReference type="Proteomes" id="UP001155483"/>
    </source>
</evidence>
<comment type="catalytic activity">
    <reaction evidence="2">
        <text>2 superoxide + 2 H(+) = H2O2 + O2</text>
        <dbReference type="Rhea" id="RHEA:20696"/>
        <dbReference type="ChEBI" id="CHEBI:15378"/>
        <dbReference type="ChEBI" id="CHEBI:15379"/>
        <dbReference type="ChEBI" id="CHEBI:16240"/>
        <dbReference type="ChEBI" id="CHEBI:18421"/>
        <dbReference type="EC" id="1.15.1.1"/>
    </reaction>
</comment>
<dbReference type="InterPro" id="IPR001424">
    <property type="entry name" value="SOD_Cu_Zn_dom"/>
</dbReference>
<gene>
    <name evidence="6" type="ORF">OCK74_03205</name>
</gene>
<comment type="cofactor">
    <cofactor evidence="2">
        <name>Zn(2+)</name>
        <dbReference type="ChEBI" id="CHEBI:29105"/>
    </cofactor>
    <text evidence="2">Binds 1 zinc ion per subunit.</text>
</comment>
<feature type="region of interest" description="Disordered" evidence="3">
    <location>
        <begin position="170"/>
        <end position="190"/>
    </location>
</feature>
<protein>
    <recommendedName>
        <fullName evidence="2">Superoxide dismutase [Cu-Zn]</fullName>
        <ecNumber evidence="2">1.15.1.1</ecNumber>
    </recommendedName>
</protein>
<feature type="domain" description="Superoxide dismutase copper/zinc binding" evidence="5">
    <location>
        <begin position="55"/>
        <end position="187"/>
    </location>
</feature>
<sequence>MKRLFVIKLLFVLLCSQFVLLACSNEKKTSSSNKESSMQGGAIATLAGTKPDTAVTGTVQFEQMQGGKVKMKLDISVPTKANQSVAVHIHEHADCGEMGKHAGGHWNPTNSNHGKWGSSSFHSGDIGNINLDASGKASMELESDLWSIGGDPKTDILNKTIIVHSGVDDYTSQPSGNSGERIGCGVIQKQ</sequence>
<dbReference type="Gene3D" id="2.60.40.200">
    <property type="entry name" value="Superoxide dismutase, copper/zinc binding domain"/>
    <property type="match status" value="1"/>
</dbReference>
<keyword evidence="7" id="KW-1185">Reference proteome</keyword>
<keyword evidence="2" id="KW-0560">Oxidoreductase</keyword>
<dbReference type="EC" id="1.15.1.1" evidence="2"/>
<evidence type="ECO:0000256" key="2">
    <source>
        <dbReference type="RuleBase" id="RU000393"/>
    </source>
</evidence>
<comment type="function">
    <text evidence="2">Destroys radicals which are normally produced within the cells and which are toxic to biological systems.</text>
</comment>
<dbReference type="SUPFAM" id="SSF49329">
    <property type="entry name" value="Cu,Zn superoxide dismutase-like"/>
    <property type="match status" value="1"/>
</dbReference>